<dbReference type="EMBL" id="KN832899">
    <property type="protein sequence ID" value="KIM93099.1"/>
    <property type="molecule type" value="Genomic_DNA"/>
</dbReference>
<reference evidence="2 3" key="1">
    <citation type="submission" date="2014-04" db="EMBL/GenBank/DDBJ databases">
        <authorList>
            <consortium name="DOE Joint Genome Institute"/>
            <person name="Kuo A."/>
            <person name="Martino E."/>
            <person name="Perotto S."/>
            <person name="Kohler A."/>
            <person name="Nagy L.G."/>
            <person name="Floudas D."/>
            <person name="Copeland A."/>
            <person name="Barry K.W."/>
            <person name="Cichocki N."/>
            <person name="Veneault-Fourrey C."/>
            <person name="LaButti K."/>
            <person name="Lindquist E.A."/>
            <person name="Lipzen A."/>
            <person name="Lundell T."/>
            <person name="Morin E."/>
            <person name="Murat C."/>
            <person name="Sun H."/>
            <person name="Tunlid A."/>
            <person name="Henrissat B."/>
            <person name="Grigoriev I.V."/>
            <person name="Hibbett D.S."/>
            <person name="Martin F."/>
            <person name="Nordberg H.P."/>
            <person name="Cantor M.N."/>
            <person name="Hua S.X."/>
        </authorList>
    </citation>
    <scope>NUCLEOTIDE SEQUENCE [LARGE SCALE GENOMIC DNA]</scope>
    <source>
        <strain evidence="2 3">Zn</strain>
    </source>
</reference>
<proteinExistence type="predicted"/>
<dbReference type="HOGENOM" id="CLU_809165_0_0_1"/>
<dbReference type="AlphaFoldDB" id="A0A0C3GNZ6"/>
<gene>
    <name evidence="2" type="ORF">OIDMADRAFT_184843</name>
</gene>
<accession>A0A0C3GNZ6</accession>
<evidence type="ECO:0000256" key="1">
    <source>
        <dbReference type="SAM" id="MobiDB-lite"/>
    </source>
</evidence>
<name>A0A0C3GNZ6_OIDMZ</name>
<evidence type="ECO:0000313" key="3">
    <source>
        <dbReference type="Proteomes" id="UP000054321"/>
    </source>
</evidence>
<keyword evidence="3" id="KW-1185">Reference proteome</keyword>
<organism evidence="2 3">
    <name type="scientific">Oidiodendron maius (strain Zn)</name>
    <dbReference type="NCBI Taxonomy" id="913774"/>
    <lineage>
        <taxon>Eukaryota</taxon>
        <taxon>Fungi</taxon>
        <taxon>Dikarya</taxon>
        <taxon>Ascomycota</taxon>
        <taxon>Pezizomycotina</taxon>
        <taxon>Leotiomycetes</taxon>
        <taxon>Leotiomycetes incertae sedis</taxon>
        <taxon>Myxotrichaceae</taxon>
        <taxon>Oidiodendron</taxon>
    </lineage>
</organism>
<dbReference type="Proteomes" id="UP000054321">
    <property type="component" value="Unassembled WGS sequence"/>
</dbReference>
<protein>
    <submittedName>
        <fullName evidence="2">Uncharacterized protein</fullName>
    </submittedName>
</protein>
<reference evidence="3" key="2">
    <citation type="submission" date="2015-01" db="EMBL/GenBank/DDBJ databases">
        <title>Evolutionary Origins and Diversification of the Mycorrhizal Mutualists.</title>
        <authorList>
            <consortium name="DOE Joint Genome Institute"/>
            <consortium name="Mycorrhizal Genomics Consortium"/>
            <person name="Kohler A."/>
            <person name="Kuo A."/>
            <person name="Nagy L.G."/>
            <person name="Floudas D."/>
            <person name="Copeland A."/>
            <person name="Barry K.W."/>
            <person name="Cichocki N."/>
            <person name="Veneault-Fourrey C."/>
            <person name="LaButti K."/>
            <person name="Lindquist E.A."/>
            <person name="Lipzen A."/>
            <person name="Lundell T."/>
            <person name="Morin E."/>
            <person name="Murat C."/>
            <person name="Riley R."/>
            <person name="Ohm R."/>
            <person name="Sun H."/>
            <person name="Tunlid A."/>
            <person name="Henrissat B."/>
            <person name="Grigoriev I.V."/>
            <person name="Hibbett D.S."/>
            <person name="Martin F."/>
        </authorList>
    </citation>
    <scope>NUCLEOTIDE SEQUENCE [LARGE SCALE GENOMIC DNA]</scope>
    <source>
        <strain evidence="3">Zn</strain>
    </source>
</reference>
<dbReference type="InParanoid" id="A0A0C3GNZ6"/>
<feature type="region of interest" description="Disordered" evidence="1">
    <location>
        <begin position="317"/>
        <end position="343"/>
    </location>
</feature>
<sequence>MLTQRTSWSCLDHLTEIKRDLAGSTDSDDIILDMSNHLEDIILTARGIYPPLPPSSLSWTIMLKLIGRAHRLCHEIGKILHGTISEYQTDPMLLLNKEDEEMGYSDCTAKFKPVSLSDETREELYPIECQLRKVSLGLRMFDNATNPSTSLKELEMTAEHLDDGLIGAEPKPPKIVQQPSNERQVRPTIAMFSVSPGTVWTGGKLQRHMAEASFENDIDSLKPDQLSFVLTQIDEMNKCHPYAGNKFKLLSAKANSNGVLFCVEKPLSVPRPPVMPPSIERLQPKGKLIQFEIGISRGRQVLRWLEPTRIEEVEIQEKQDKTMTETDVTLGANARSDDEYERI</sequence>
<evidence type="ECO:0000313" key="2">
    <source>
        <dbReference type="EMBL" id="KIM93099.1"/>
    </source>
</evidence>